<evidence type="ECO:0000313" key="4">
    <source>
        <dbReference type="EMBL" id="OKL60961.1"/>
    </source>
</evidence>
<name>A0A225AHP7_TALAT</name>
<dbReference type="SUPFAM" id="SSF52833">
    <property type="entry name" value="Thioredoxin-like"/>
    <property type="match status" value="1"/>
</dbReference>
<dbReference type="RefSeq" id="XP_020121082.1">
    <property type="nucleotide sequence ID" value="XM_020266026.1"/>
</dbReference>
<dbReference type="SFLD" id="SFLDG01150">
    <property type="entry name" value="Main.1:_Beta-like"/>
    <property type="match status" value="1"/>
</dbReference>
<feature type="domain" description="GST N-terminal" evidence="2">
    <location>
        <begin position="1"/>
        <end position="85"/>
    </location>
</feature>
<dbReference type="Proteomes" id="UP000214365">
    <property type="component" value="Unassembled WGS sequence"/>
</dbReference>
<protein>
    <recommendedName>
        <fullName evidence="6">Glutathione S-transferase 3</fullName>
    </recommendedName>
</protein>
<keyword evidence="5" id="KW-1185">Reference proteome</keyword>
<dbReference type="CDD" id="cd03046">
    <property type="entry name" value="GST_N_GTT1_like"/>
    <property type="match status" value="1"/>
</dbReference>
<sequence length="232" mass="25918">MLTVHHLQRSQSERIVWLCEELGIPYELKCYPRSPLFAPPKIKALTHMGGAPIITDTSFDPSNPLILAESGAIMEYIIHKHGEGRLALPPSHKNYCDYLYWFHQSNSNLQPSIFRAMLLGTLKLGPEHPVQKNVESRLKTVLDMLNDRLSQVCWLAGEEFTAADIMTVVSVSTMRLFYTIDLTGYGGILAWLQRVGQRPAYKTAIEKGDPGMVPSLGAEPPELFPAWAAATQ</sequence>
<organism evidence="4 5">
    <name type="scientific">Talaromyces atroroseus</name>
    <dbReference type="NCBI Taxonomy" id="1441469"/>
    <lineage>
        <taxon>Eukaryota</taxon>
        <taxon>Fungi</taxon>
        <taxon>Dikarya</taxon>
        <taxon>Ascomycota</taxon>
        <taxon>Pezizomycotina</taxon>
        <taxon>Eurotiomycetes</taxon>
        <taxon>Eurotiomycetidae</taxon>
        <taxon>Eurotiales</taxon>
        <taxon>Trichocomaceae</taxon>
        <taxon>Talaromyces</taxon>
        <taxon>Talaromyces sect. Trachyspermi</taxon>
    </lineage>
</organism>
<feature type="domain" description="GST C-terminal" evidence="3">
    <location>
        <begin position="91"/>
        <end position="224"/>
    </location>
</feature>
<dbReference type="SUPFAM" id="SSF47616">
    <property type="entry name" value="GST C-terminal domain-like"/>
    <property type="match status" value="1"/>
</dbReference>
<dbReference type="PROSITE" id="PS50404">
    <property type="entry name" value="GST_NTER"/>
    <property type="match status" value="1"/>
</dbReference>
<dbReference type="SFLD" id="SFLDG00358">
    <property type="entry name" value="Main_(cytGST)"/>
    <property type="match status" value="1"/>
</dbReference>
<dbReference type="InterPro" id="IPR040079">
    <property type="entry name" value="Glutathione_S-Trfase"/>
</dbReference>
<reference evidence="4 5" key="1">
    <citation type="submission" date="2015-06" db="EMBL/GenBank/DDBJ databases">
        <title>Talaromyces atroroseus IBT 11181 draft genome.</title>
        <authorList>
            <person name="Rasmussen K.B."/>
            <person name="Rasmussen S."/>
            <person name="Petersen B."/>
            <person name="Sicheritz-Ponten T."/>
            <person name="Mortensen U.H."/>
            <person name="Thrane U."/>
        </authorList>
    </citation>
    <scope>NUCLEOTIDE SEQUENCE [LARGE SCALE GENOMIC DNA]</scope>
    <source>
        <strain evidence="4 5">IBT 11181</strain>
    </source>
</reference>
<dbReference type="Gene3D" id="1.20.1050.10">
    <property type="match status" value="1"/>
</dbReference>
<dbReference type="SFLD" id="SFLDS00019">
    <property type="entry name" value="Glutathione_Transferase_(cytos"/>
    <property type="match status" value="1"/>
</dbReference>
<dbReference type="STRING" id="1441469.A0A225AHP7"/>
<accession>A0A225AHP7</accession>
<dbReference type="PROSITE" id="PS50405">
    <property type="entry name" value="GST_CTER"/>
    <property type="match status" value="1"/>
</dbReference>
<evidence type="ECO:0008006" key="6">
    <source>
        <dbReference type="Google" id="ProtNLM"/>
    </source>
</evidence>
<proteinExistence type="inferred from homology"/>
<dbReference type="GeneID" id="31003452"/>
<dbReference type="AlphaFoldDB" id="A0A225AHP7"/>
<dbReference type="PANTHER" id="PTHR44051">
    <property type="entry name" value="GLUTATHIONE S-TRANSFERASE-RELATED"/>
    <property type="match status" value="1"/>
</dbReference>
<dbReference type="InterPro" id="IPR004046">
    <property type="entry name" value="GST_C"/>
</dbReference>
<evidence type="ECO:0000256" key="1">
    <source>
        <dbReference type="ARBA" id="ARBA00007409"/>
    </source>
</evidence>
<dbReference type="InterPro" id="IPR036249">
    <property type="entry name" value="Thioredoxin-like_sf"/>
</dbReference>
<dbReference type="InterPro" id="IPR010987">
    <property type="entry name" value="Glutathione-S-Trfase_C-like"/>
</dbReference>
<dbReference type="EMBL" id="LFMY01000004">
    <property type="protein sequence ID" value="OKL60961.1"/>
    <property type="molecule type" value="Genomic_DNA"/>
</dbReference>
<dbReference type="Pfam" id="PF13409">
    <property type="entry name" value="GST_N_2"/>
    <property type="match status" value="1"/>
</dbReference>
<dbReference type="OrthoDB" id="2309723at2759"/>
<comment type="caution">
    <text evidence="4">The sequence shown here is derived from an EMBL/GenBank/DDBJ whole genome shotgun (WGS) entry which is preliminary data.</text>
</comment>
<dbReference type="InterPro" id="IPR004045">
    <property type="entry name" value="Glutathione_S-Trfase_N"/>
</dbReference>
<evidence type="ECO:0000259" key="3">
    <source>
        <dbReference type="PROSITE" id="PS50405"/>
    </source>
</evidence>
<gene>
    <name evidence="4" type="ORF">UA08_03697</name>
</gene>
<evidence type="ECO:0000259" key="2">
    <source>
        <dbReference type="PROSITE" id="PS50404"/>
    </source>
</evidence>
<dbReference type="PANTHER" id="PTHR44051:SF9">
    <property type="entry name" value="GLUTATHIONE S-TRANSFERASE 1"/>
    <property type="match status" value="1"/>
</dbReference>
<evidence type="ECO:0000313" key="5">
    <source>
        <dbReference type="Proteomes" id="UP000214365"/>
    </source>
</evidence>
<comment type="similarity">
    <text evidence="1">Belongs to the GST superfamily.</text>
</comment>
<dbReference type="InterPro" id="IPR036282">
    <property type="entry name" value="Glutathione-S-Trfase_C_sf"/>
</dbReference>
<dbReference type="Pfam" id="PF00043">
    <property type="entry name" value="GST_C"/>
    <property type="match status" value="1"/>
</dbReference>
<dbReference type="Gene3D" id="3.40.30.10">
    <property type="entry name" value="Glutaredoxin"/>
    <property type="match status" value="1"/>
</dbReference>